<comment type="caution">
    <text evidence="1">The sequence shown here is derived from an EMBL/GenBank/DDBJ whole genome shotgun (WGS) entry which is preliminary data.</text>
</comment>
<keyword evidence="2" id="KW-1185">Reference proteome</keyword>
<protein>
    <submittedName>
        <fullName evidence="1">Uncharacterized protein</fullName>
    </submittedName>
</protein>
<dbReference type="EMBL" id="JABSTQ010010253">
    <property type="protein sequence ID" value="KAG0422289.1"/>
    <property type="molecule type" value="Genomic_DNA"/>
</dbReference>
<evidence type="ECO:0000313" key="1">
    <source>
        <dbReference type="EMBL" id="KAG0422289.1"/>
    </source>
</evidence>
<accession>A0AC60PMU2</accession>
<dbReference type="Proteomes" id="UP000805193">
    <property type="component" value="Unassembled WGS sequence"/>
</dbReference>
<sequence length="233" mass="24825">MLPSAGLRLRGERSVIKESEEEKDDEELVREGGTQGSGQSKSNRRQSGTSTINLRRGSQAPRGETSVETRGHSNDLRRGAQTPRDPIALLPSARGAGLYEVDSAARKATGDYKQNPQAPDSVRLADHSATQGSGQSKSNRRPSGTSTIDLRRGSQAPRGETSAETRGHSNDLRRGAQTPRDPIALLPSARGAGLYEVDSAARKATGDYKRNPQAPDSVRLADHSATQVTGCST</sequence>
<name>A0AC60PMU2_IXOPE</name>
<organism evidence="1 2">
    <name type="scientific">Ixodes persulcatus</name>
    <name type="common">Taiga tick</name>
    <dbReference type="NCBI Taxonomy" id="34615"/>
    <lineage>
        <taxon>Eukaryota</taxon>
        <taxon>Metazoa</taxon>
        <taxon>Ecdysozoa</taxon>
        <taxon>Arthropoda</taxon>
        <taxon>Chelicerata</taxon>
        <taxon>Arachnida</taxon>
        <taxon>Acari</taxon>
        <taxon>Parasitiformes</taxon>
        <taxon>Ixodida</taxon>
        <taxon>Ixodoidea</taxon>
        <taxon>Ixodidae</taxon>
        <taxon>Ixodinae</taxon>
        <taxon>Ixodes</taxon>
    </lineage>
</organism>
<evidence type="ECO:0000313" key="2">
    <source>
        <dbReference type="Proteomes" id="UP000805193"/>
    </source>
</evidence>
<proteinExistence type="predicted"/>
<gene>
    <name evidence="1" type="ORF">HPB47_001878</name>
</gene>
<reference evidence="1 2" key="1">
    <citation type="journal article" date="2020" name="Cell">
        <title>Large-Scale Comparative Analyses of Tick Genomes Elucidate Their Genetic Diversity and Vector Capacities.</title>
        <authorList>
            <consortium name="Tick Genome and Microbiome Consortium (TIGMIC)"/>
            <person name="Jia N."/>
            <person name="Wang J."/>
            <person name="Shi W."/>
            <person name="Du L."/>
            <person name="Sun Y."/>
            <person name="Zhan W."/>
            <person name="Jiang J.F."/>
            <person name="Wang Q."/>
            <person name="Zhang B."/>
            <person name="Ji P."/>
            <person name="Bell-Sakyi L."/>
            <person name="Cui X.M."/>
            <person name="Yuan T.T."/>
            <person name="Jiang B.G."/>
            <person name="Yang W.F."/>
            <person name="Lam T.T."/>
            <person name="Chang Q.C."/>
            <person name="Ding S.J."/>
            <person name="Wang X.J."/>
            <person name="Zhu J.G."/>
            <person name="Ruan X.D."/>
            <person name="Zhao L."/>
            <person name="Wei J.T."/>
            <person name="Ye R.Z."/>
            <person name="Que T.C."/>
            <person name="Du C.H."/>
            <person name="Zhou Y.H."/>
            <person name="Cheng J.X."/>
            <person name="Dai P.F."/>
            <person name="Guo W.B."/>
            <person name="Han X.H."/>
            <person name="Huang E.J."/>
            <person name="Li L.F."/>
            <person name="Wei W."/>
            <person name="Gao Y.C."/>
            <person name="Liu J.Z."/>
            <person name="Shao H.Z."/>
            <person name="Wang X."/>
            <person name="Wang C.C."/>
            <person name="Yang T.C."/>
            <person name="Huo Q.B."/>
            <person name="Li W."/>
            <person name="Chen H.Y."/>
            <person name="Chen S.E."/>
            <person name="Zhou L.G."/>
            <person name="Ni X.B."/>
            <person name="Tian J.H."/>
            <person name="Sheng Y."/>
            <person name="Liu T."/>
            <person name="Pan Y.S."/>
            <person name="Xia L.Y."/>
            <person name="Li J."/>
            <person name="Zhao F."/>
            <person name="Cao W.C."/>
        </authorList>
    </citation>
    <scope>NUCLEOTIDE SEQUENCE [LARGE SCALE GENOMIC DNA]</scope>
    <source>
        <strain evidence="1">Iper-2018</strain>
    </source>
</reference>